<organism evidence="2 3">
    <name type="scientific">Mauremys mutica</name>
    <name type="common">yellowpond turtle</name>
    <dbReference type="NCBI Taxonomy" id="74926"/>
    <lineage>
        <taxon>Eukaryota</taxon>
        <taxon>Metazoa</taxon>
        <taxon>Chordata</taxon>
        <taxon>Craniata</taxon>
        <taxon>Vertebrata</taxon>
        <taxon>Euteleostomi</taxon>
        <taxon>Archelosauria</taxon>
        <taxon>Testudinata</taxon>
        <taxon>Testudines</taxon>
        <taxon>Cryptodira</taxon>
        <taxon>Durocryptodira</taxon>
        <taxon>Testudinoidea</taxon>
        <taxon>Geoemydidae</taxon>
        <taxon>Geoemydinae</taxon>
        <taxon>Mauremys</taxon>
    </lineage>
</organism>
<keyword evidence="3" id="KW-1185">Reference proteome</keyword>
<evidence type="ECO:0000256" key="1">
    <source>
        <dbReference type="SAM" id="MobiDB-lite"/>
    </source>
</evidence>
<dbReference type="PANTHER" id="PTHR45749">
    <property type="match status" value="1"/>
</dbReference>
<evidence type="ECO:0008006" key="4">
    <source>
        <dbReference type="Google" id="ProtNLM"/>
    </source>
</evidence>
<reference evidence="2" key="1">
    <citation type="submission" date="2021-09" db="EMBL/GenBank/DDBJ databases">
        <title>The genome of Mauremys mutica provides insights into the evolution of semi-aquatic lifestyle.</title>
        <authorList>
            <person name="Gong S."/>
            <person name="Gao Y."/>
        </authorList>
    </citation>
    <scope>NUCLEOTIDE SEQUENCE</scope>
    <source>
        <strain evidence="2">MM-2020</strain>
        <tissue evidence="2">Muscle</tissue>
    </source>
</reference>
<dbReference type="PANTHER" id="PTHR45749:SF21">
    <property type="entry name" value="DUF4371 DOMAIN-CONTAINING PROTEIN"/>
    <property type="match status" value="1"/>
</dbReference>
<sequence length="269" mass="30395">MSKQTSRFNFLKRWWTESESTKPTDVSSFSTKSANSPSSSDSAKEMVTCKTKSEPGTSTAATNAVSTKTTKWPSDMSNINKPPTQPKRQSFHTSVISGKKRSVATHWYETHQWVEYIVCLKTQCFVKCVGILVTCSEDRFSHSGFSDWKHMHQACSRHETSKAHAVAFTKYVSYQQCQLSGHGNILNQLNKEAMNTRLIDTNWEHIKGVLDIVLFCAKQQISSHGHREDQEALNKGNFLELFKLPSKYDGEIQSRLEMPTSSLCKAGWA</sequence>
<protein>
    <recommendedName>
        <fullName evidence="4">TTF-type domain-containing protein</fullName>
    </recommendedName>
</protein>
<dbReference type="EMBL" id="JAHDVG010000485">
    <property type="protein sequence ID" value="KAH1168858.1"/>
    <property type="molecule type" value="Genomic_DNA"/>
</dbReference>
<name>A0A9D3WY08_9SAUR</name>
<feature type="compositionally biased region" description="Low complexity" evidence="1">
    <location>
        <begin position="27"/>
        <end position="41"/>
    </location>
</feature>
<proteinExistence type="predicted"/>
<accession>A0A9D3WY08</accession>
<dbReference type="Proteomes" id="UP000827986">
    <property type="component" value="Unassembled WGS sequence"/>
</dbReference>
<gene>
    <name evidence="2" type="ORF">KIL84_013448</name>
</gene>
<comment type="caution">
    <text evidence="2">The sequence shown here is derived from an EMBL/GenBank/DDBJ whole genome shotgun (WGS) entry which is preliminary data.</text>
</comment>
<feature type="region of interest" description="Disordered" evidence="1">
    <location>
        <begin position="18"/>
        <end position="95"/>
    </location>
</feature>
<evidence type="ECO:0000313" key="3">
    <source>
        <dbReference type="Proteomes" id="UP000827986"/>
    </source>
</evidence>
<evidence type="ECO:0000313" key="2">
    <source>
        <dbReference type="EMBL" id="KAH1168858.1"/>
    </source>
</evidence>
<dbReference type="AlphaFoldDB" id="A0A9D3WY08"/>
<feature type="compositionally biased region" description="Polar residues" evidence="1">
    <location>
        <begin position="54"/>
        <end position="95"/>
    </location>
</feature>